<name>A0A061HZ49_CRIGR</name>
<dbReference type="SUPFAM" id="SSF49503">
    <property type="entry name" value="Cupredoxins"/>
    <property type="match status" value="2"/>
</dbReference>
<reference evidence="2" key="1">
    <citation type="journal article" date="2013" name="Nat. Biotechnol.">
        <title>Chinese hamster genome sequenced from sorted chromosomes.</title>
        <authorList>
            <person name="Brinkrolf K."/>
            <person name="Rupp O."/>
            <person name="Laux H."/>
            <person name="Kollin F."/>
            <person name="Ernst W."/>
            <person name="Linke B."/>
            <person name="Kofler R."/>
            <person name="Romand S."/>
            <person name="Hesse F."/>
            <person name="Budach W.E."/>
            <person name="Galosy S."/>
            <person name="Muller D."/>
            <person name="Noll T."/>
            <person name="Wienberg J."/>
            <person name="Jostock T."/>
            <person name="Leonard M."/>
            <person name="Grillari J."/>
            <person name="Tauch A."/>
            <person name="Goesmann A."/>
            <person name="Helk B."/>
            <person name="Mott J.E."/>
            <person name="Puhler A."/>
            <person name="Borth N."/>
        </authorList>
    </citation>
    <scope>NUCLEOTIDE SEQUENCE [LARGE SCALE GENOMIC DNA]</scope>
    <source>
        <strain evidence="2">17A/GY</strain>
    </source>
</reference>
<feature type="non-terminal residue" evidence="1">
    <location>
        <position position="195"/>
    </location>
</feature>
<evidence type="ECO:0000313" key="2">
    <source>
        <dbReference type="Proteomes" id="UP000030759"/>
    </source>
</evidence>
<dbReference type="EMBL" id="KE683198">
    <property type="protein sequence ID" value="ERE65794.1"/>
    <property type="molecule type" value="Genomic_DNA"/>
</dbReference>
<dbReference type="Gene3D" id="2.60.40.420">
    <property type="entry name" value="Cupredoxins - blue copper proteins"/>
    <property type="match status" value="2"/>
</dbReference>
<proteinExistence type="predicted"/>
<accession>A0A061HZ49</accession>
<gene>
    <name evidence="1" type="ORF">H671_xg19943</name>
</gene>
<sequence length="195" mass="22720">MHILESFYSSEFPYGFFQIPLVATRRYYLGAVELYWNYRQSDMLNVLHMDTRFLPRMPTSFPFNTSIMYKKTVFVEYMDHLFNMAKPRPPWMGLLGPTIWTEVHDTVVITLKNMASHPVSLHAVGVSYWKASEGSLSKERTQMLHQFVLLFAVFDEGKSWHSETKDSFTQAMDSTSTVAWPKMHTVNGYVNRSLP</sequence>
<organism evidence="1 2">
    <name type="scientific">Cricetulus griseus</name>
    <name type="common">Chinese hamster</name>
    <name type="synonym">Cricetulus barabensis griseus</name>
    <dbReference type="NCBI Taxonomy" id="10029"/>
    <lineage>
        <taxon>Eukaryota</taxon>
        <taxon>Metazoa</taxon>
        <taxon>Chordata</taxon>
        <taxon>Craniata</taxon>
        <taxon>Vertebrata</taxon>
        <taxon>Euteleostomi</taxon>
        <taxon>Mammalia</taxon>
        <taxon>Eutheria</taxon>
        <taxon>Euarchontoglires</taxon>
        <taxon>Glires</taxon>
        <taxon>Rodentia</taxon>
        <taxon>Myomorpha</taxon>
        <taxon>Muroidea</taxon>
        <taxon>Cricetidae</taxon>
        <taxon>Cricetinae</taxon>
        <taxon>Cricetulus</taxon>
    </lineage>
</organism>
<dbReference type="InterPro" id="IPR008972">
    <property type="entry name" value="Cupredoxin"/>
</dbReference>
<protein>
    <submittedName>
        <fullName evidence="1">Coagulation factor VIII</fullName>
    </submittedName>
</protein>
<dbReference type="Proteomes" id="UP000030759">
    <property type="component" value="Unassembled WGS sequence"/>
</dbReference>
<evidence type="ECO:0000313" key="1">
    <source>
        <dbReference type="EMBL" id="ERE65794.1"/>
    </source>
</evidence>
<dbReference type="AlphaFoldDB" id="A0A061HZ49"/>